<feature type="chain" id="PRO_5016432723" evidence="1">
    <location>
        <begin position="20"/>
        <end position="129"/>
    </location>
</feature>
<dbReference type="Proteomes" id="UP000245533">
    <property type="component" value="Unassembled WGS sequence"/>
</dbReference>
<accession>A0A316TSG6</accession>
<dbReference type="InterPro" id="IPR022606">
    <property type="entry name" value="DUF2914"/>
</dbReference>
<evidence type="ECO:0000259" key="2">
    <source>
        <dbReference type="Pfam" id="PF11141"/>
    </source>
</evidence>
<dbReference type="Pfam" id="PF11141">
    <property type="entry name" value="DUF2914"/>
    <property type="match status" value="1"/>
</dbReference>
<gene>
    <name evidence="3" type="ORF">DDZ15_10660</name>
</gene>
<evidence type="ECO:0000313" key="4">
    <source>
        <dbReference type="Proteomes" id="UP000245533"/>
    </source>
</evidence>
<protein>
    <submittedName>
        <fullName evidence="3">DUF2914 domain-containing protein</fullName>
    </submittedName>
</protein>
<evidence type="ECO:0000313" key="3">
    <source>
        <dbReference type="EMBL" id="PWN06279.1"/>
    </source>
</evidence>
<proteinExistence type="predicted"/>
<keyword evidence="1" id="KW-0732">Signal</keyword>
<keyword evidence="4" id="KW-1185">Reference proteome</keyword>
<reference evidence="3 4" key="1">
    <citation type="submission" date="2018-05" db="EMBL/GenBank/DDBJ databases">
        <title>Rhodohalobacter halophilus gen. nov., sp. nov., a moderately halophilic member of the family Balneolaceae.</title>
        <authorList>
            <person name="Liu Z.-W."/>
        </authorList>
    </citation>
    <scope>NUCLEOTIDE SEQUENCE [LARGE SCALE GENOMIC DNA]</scope>
    <source>
        <strain evidence="3 4">8A47</strain>
    </source>
</reference>
<dbReference type="OrthoDB" id="13952at2"/>
<dbReference type="EMBL" id="QGGB01000007">
    <property type="protein sequence ID" value="PWN06279.1"/>
    <property type="molecule type" value="Genomic_DNA"/>
</dbReference>
<comment type="caution">
    <text evidence="3">The sequence shown here is derived from an EMBL/GenBank/DDBJ whole genome shotgun (WGS) entry which is preliminary data.</text>
</comment>
<dbReference type="AlphaFoldDB" id="A0A316TSG6"/>
<dbReference type="RefSeq" id="WP_109647072.1">
    <property type="nucleotide sequence ID" value="NZ_QGGB01000007.1"/>
</dbReference>
<evidence type="ECO:0000256" key="1">
    <source>
        <dbReference type="SAM" id="SignalP"/>
    </source>
</evidence>
<organism evidence="3 4">
    <name type="scientific">Rhodohalobacter mucosus</name>
    <dbReference type="NCBI Taxonomy" id="2079485"/>
    <lineage>
        <taxon>Bacteria</taxon>
        <taxon>Pseudomonadati</taxon>
        <taxon>Balneolota</taxon>
        <taxon>Balneolia</taxon>
        <taxon>Balneolales</taxon>
        <taxon>Balneolaceae</taxon>
        <taxon>Rhodohalobacter</taxon>
    </lineage>
</organism>
<feature type="domain" description="DUF2914" evidence="2">
    <location>
        <begin position="67"/>
        <end position="127"/>
    </location>
</feature>
<feature type="signal peptide" evidence="1">
    <location>
        <begin position="1"/>
        <end position="19"/>
    </location>
</feature>
<name>A0A316TSG6_9BACT</name>
<sequence length="129" mass="14160">MMKSILGTAILLLAFQSVASGQTIAVEEFEFGTAVENRQIVNADSAFSADVGQVFCFTRITGAESETSVTHIWYLDGVEMATVELPVRGTDWRTWSSKTIFSDWTGEWSVDVLDAEGNMLMSKSFTVGM</sequence>